<dbReference type="PANTHER" id="PTHR43080:SF2">
    <property type="entry name" value="CBS DOMAIN-CONTAINING PROTEIN"/>
    <property type="match status" value="1"/>
</dbReference>
<dbReference type="SMART" id="SM00100">
    <property type="entry name" value="cNMP"/>
    <property type="match status" value="1"/>
</dbReference>
<evidence type="ECO:0000259" key="3">
    <source>
        <dbReference type="PROSITE" id="PS50042"/>
    </source>
</evidence>
<dbReference type="InterPro" id="IPR051257">
    <property type="entry name" value="Diverse_CBS-Domain"/>
</dbReference>
<evidence type="ECO:0000313" key="6">
    <source>
        <dbReference type="Proteomes" id="UP000463470"/>
    </source>
</evidence>
<organism evidence="5 6">
    <name type="scientific">Heliomicrobium undosum</name>
    <dbReference type="NCBI Taxonomy" id="121734"/>
    <lineage>
        <taxon>Bacteria</taxon>
        <taxon>Bacillati</taxon>
        <taxon>Bacillota</taxon>
        <taxon>Clostridia</taxon>
        <taxon>Eubacteriales</taxon>
        <taxon>Heliobacteriaceae</taxon>
        <taxon>Heliomicrobium</taxon>
    </lineage>
</organism>
<dbReference type="PANTHER" id="PTHR43080">
    <property type="entry name" value="CBS DOMAIN-CONTAINING PROTEIN CBSX3, MITOCHONDRIAL"/>
    <property type="match status" value="1"/>
</dbReference>
<dbReference type="RefSeq" id="WP_161253484.1">
    <property type="nucleotide sequence ID" value="NZ_WXEY01000001.1"/>
</dbReference>
<dbReference type="Gene3D" id="2.60.120.10">
    <property type="entry name" value="Jelly Rolls"/>
    <property type="match status" value="1"/>
</dbReference>
<dbReference type="EMBL" id="WXEY01000001">
    <property type="protein sequence ID" value="MZP28309.1"/>
    <property type="molecule type" value="Genomic_DNA"/>
</dbReference>
<evidence type="ECO:0000313" key="5">
    <source>
        <dbReference type="EMBL" id="MZP28309.1"/>
    </source>
</evidence>
<dbReference type="InterPro" id="IPR018821">
    <property type="entry name" value="DUF294_put_nucleoTrafse_sb-bd"/>
</dbReference>
<sequence>MMDPLAQIRAIAPFDRLPEEALRSVAEKMASLRFSKGEIIFSQKQPAYPHLFLALDGMAEIIIQNDAGLPTVIGFRQGGEFFGETCIVEKKYPATVKVIDDMTCLTIPFDELHRLWEKHAAFSAYFSRLFASRFRAMIDEIVAEHSGEAPGMDGRPFRKRAVDMMSSPVHTIAASEPVTKAARLMADKRVGSLVVTEGEHPIGIITERDLVYNVLAASPSLDAPNAPLAFPSLKAAMNSQFITLPPESYYYQVLLTMIREAVRYVGVVDKGRLLGVVALTDLIRNRDAGALSIVDGIEHCRSVDELAARAKVIDRLLTAMVAEQAQPAEITEVITVLYDRLTVRIIELALDVLAKRRLMPPAPFCWLTMGSAGRREQTLRTDQDHAIIFADVPEEHLESARAFFLDLGELVTKGLEACGFARCPGQVMASNPRWCHSFSEWMHRLGAWVEESVPEHVRQLTIFLDFRGLYGDQALAGRLRDAVHQTYRRLPVGLHHLAKDDLRHHVSLGFFKPFVTEKSGDHKDEIDLKRSLLVHLIDCVRVFALREGIPETNTLTRIRRLAERGVFHANDAEQFCFSYNTLTGMRFRENLRKLQEGRSPDNYIQPYRLTKREQAALKEAIQGVIRLQSLTGSAFRVEGFL</sequence>
<dbReference type="InterPro" id="IPR043519">
    <property type="entry name" value="NT_sf"/>
</dbReference>
<dbReference type="InterPro" id="IPR018490">
    <property type="entry name" value="cNMP-bd_dom_sf"/>
</dbReference>
<feature type="domain" description="CBS" evidence="4">
    <location>
        <begin position="165"/>
        <end position="220"/>
    </location>
</feature>
<dbReference type="Pfam" id="PF00027">
    <property type="entry name" value="cNMP_binding"/>
    <property type="match status" value="1"/>
</dbReference>
<dbReference type="SUPFAM" id="SSF81301">
    <property type="entry name" value="Nucleotidyltransferase"/>
    <property type="match status" value="1"/>
</dbReference>
<dbReference type="Pfam" id="PF03445">
    <property type="entry name" value="DUF294"/>
    <property type="match status" value="1"/>
</dbReference>
<dbReference type="SMART" id="SM00116">
    <property type="entry name" value="CBS"/>
    <property type="match status" value="2"/>
</dbReference>
<dbReference type="InterPro" id="IPR014710">
    <property type="entry name" value="RmlC-like_jellyroll"/>
</dbReference>
<comment type="caution">
    <text evidence="5">The sequence shown here is derived from an EMBL/GenBank/DDBJ whole genome shotgun (WGS) entry which is preliminary data.</text>
</comment>
<accession>A0A845L096</accession>
<dbReference type="InterPro" id="IPR005105">
    <property type="entry name" value="GlnD_Uridyltrans_N"/>
</dbReference>
<dbReference type="SUPFAM" id="SSF51206">
    <property type="entry name" value="cAMP-binding domain-like"/>
    <property type="match status" value="1"/>
</dbReference>
<dbReference type="PROSITE" id="PS50042">
    <property type="entry name" value="CNMP_BINDING_3"/>
    <property type="match status" value="1"/>
</dbReference>
<evidence type="ECO:0000259" key="4">
    <source>
        <dbReference type="PROSITE" id="PS51371"/>
    </source>
</evidence>
<dbReference type="AlphaFoldDB" id="A0A845L096"/>
<evidence type="ECO:0000256" key="1">
    <source>
        <dbReference type="ARBA" id="ARBA00023122"/>
    </source>
</evidence>
<keyword evidence="6" id="KW-1185">Reference proteome</keyword>
<dbReference type="PROSITE" id="PS51371">
    <property type="entry name" value="CBS"/>
    <property type="match status" value="2"/>
</dbReference>
<evidence type="ECO:0000256" key="2">
    <source>
        <dbReference type="PROSITE-ProRule" id="PRU00703"/>
    </source>
</evidence>
<gene>
    <name evidence="5" type="ORF">GTO91_01040</name>
</gene>
<dbReference type="InterPro" id="IPR046342">
    <property type="entry name" value="CBS_dom_sf"/>
</dbReference>
<dbReference type="OrthoDB" id="9810963at2"/>
<dbReference type="Proteomes" id="UP000463470">
    <property type="component" value="Unassembled WGS sequence"/>
</dbReference>
<dbReference type="InterPro" id="IPR000595">
    <property type="entry name" value="cNMP-bd_dom"/>
</dbReference>
<name>A0A845L096_9FIRM</name>
<dbReference type="GO" id="GO:0008773">
    <property type="term" value="F:[protein-PII] uridylyltransferase activity"/>
    <property type="evidence" value="ECO:0007669"/>
    <property type="project" value="InterPro"/>
</dbReference>
<keyword evidence="1 2" id="KW-0129">CBS domain</keyword>
<dbReference type="CDD" id="cd05401">
    <property type="entry name" value="NT_GlnE_GlnD_like"/>
    <property type="match status" value="1"/>
</dbReference>
<dbReference type="Pfam" id="PF00571">
    <property type="entry name" value="CBS"/>
    <property type="match status" value="2"/>
</dbReference>
<reference evidence="5 6" key="1">
    <citation type="submission" date="2020-01" db="EMBL/GenBank/DDBJ databases">
        <title>Whole-genome sequence of Heliobacterium undosum DSM 13378.</title>
        <authorList>
            <person name="Kyndt J.A."/>
            <person name="Meyer T.E."/>
        </authorList>
    </citation>
    <scope>NUCLEOTIDE SEQUENCE [LARGE SCALE GENOMIC DNA]</scope>
    <source>
        <strain evidence="5 6">DSM 13378</strain>
    </source>
</reference>
<feature type="domain" description="CBS" evidence="4">
    <location>
        <begin position="237"/>
        <end position="293"/>
    </location>
</feature>
<proteinExistence type="predicted"/>
<dbReference type="SUPFAM" id="SSF54631">
    <property type="entry name" value="CBS-domain pair"/>
    <property type="match status" value="1"/>
</dbReference>
<dbReference type="CDD" id="cd00038">
    <property type="entry name" value="CAP_ED"/>
    <property type="match status" value="1"/>
</dbReference>
<dbReference type="InterPro" id="IPR000644">
    <property type="entry name" value="CBS_dom"/>
</dbReference>
<feature type="domain" description="Cyclic nucleotide-binding" evidence="3">
    <location>
        <begin position="13"/>
        <end position="115"/>
    </location>
</feature>
<protein>
    <submittedName>
        <fullName evidence="5">CBS domain-containing protein</fullName>
    </submittedName>
</protein>
<dbReference type="Gene3D" id="3.10.580.10">
    <property type="entry name" value="CBS-domain"/>
    <property type="match status" value="1"/>
</dbReference>
<dbReference type="Pfam" id="PF10335">
    <property type="entry name" value="DUF294_C"/>
    <property type="match status" value="1"/>
</dbReference>